<comment type="caution">
    <text evidence="1">The sequence shown here is derived from an EMBL/GenBank/DDBJ whole genome shotgun (WGS) entry which is preliminary data.</text>
</comment>
<accession>A0A4Q0NNA1</accession>
<gene>
    <name evidence="1" type="ORF">DSM04_11316</name>
</gene>
<dbReference type="AlphaFoldDB" id="A0A4Q0NNA1"/>
<dbReference type="EMBL" id="QOVI01000013">
    <property type="protein sequence ID" value="RXG11222.1"/>
    <property type="molecule type" value="Genomic_DNA"/>
</dbReference>
<proteinExistence type="predicted"/>
<protein>
    <submittedName>
        <fullName evidence="1">Uncharacterized protein</fullName>
    </submittedName>
</protein>
<keyword evidence="2" id="KW-1185">Reference proteome</keyword>
<dbReference type="OrthoDB" id="1452502at2"/>
<reference evidence="1 2" key="1">
    <citation type="submission" date="2018-07" db="EMBL/GenBank/DDBJ databases">
        <title>Leeuwenhoekiella genomics.</title>
        <authorList>
            <person name="Tahon G."/>
            <person name="Willems A."/>
        </authorList>
    </citation>
    <scope>NUCLEOTIDE SEQUENCE [LARGE SCALE GENOMIC DNA]</scope>
    <source>
        <strain evidence="1 2">R-50232</strain>
    </source>
</reference>
<name>A0A4Q0NNA1_9FLAO</name>
<dbReference type="RefSeq" id="WP_128762962.1">
    <property type="nucleotide sequence ID" value="NZ_QOVI01000013.1"/>
</dbReference>
<evidence type="ECO:0000313" key="1">
    <source>
        <dbReference type="EMBL" id="RXG11222.1"/>
    </source>
</evidence>
<sequence>MLKTVKNRISLVLLALFISMKLVGLHVLTHDGDKEHLVQCKLCEQAVMGNLFQPALLAETLGFQSNSSQILVKKQIVDCYTFIFCDNFTANPIFSRPPPAGINSLV</sequence>
<dbReference type="Proteomes" id="UP000289821">
    <property type="component" value="Unassembled WGS sequence"/>
</dbReference>
<organism evidence="1 2">
    <name type="scientific">Leeuwenhoekiella aestuarii</name>
    <dbReference type="NCBI Taxonomy" id="2249426"/>
    <lineage>
        <taxon>Bacteria</taxon>
        <taxon>Pseudomonadati</taxon>
        <taxon>Bacteroidota</taxon>
        <taxon>Flavobacteriia</taxon>
        <taxon>Flavobacteriales</taxon>
        <taxon>Flavobacteriaceae</taxon>
        <taxon>Leeuwenhoekiella</taxon>
    </lineage>
</organism>
<evidence type="ECO:0000313" key="2">
    <source>
        <dbReference type="Proteomes" id="UP000289821"/>
    </source>
</evidence>